<evidence type="ECO:0008006" key="3">
    <source>
        <dbReference type="Google" id="ProtNLM"/>
    </source>
</evidence>
<dbReference type="AlphaFoldDB" id="A0A6P1UX50"/>
<protein>
    <recommendedName>
        <fullName evidence="3">Phage protein</fullName>
    </recommendedName>
</protein>
<reference evidence="1 2" key="1">
    <citation type="submission" date="2020-01" db="EMBL/GenBank/DDBJ databases">
        <title>Bactrocera dorsalis gut bacteria genome.</title>
        <authorList>
            <person name="Zhang H."/>
            <person name="Cai Z."/>
        </authorList>
    </citation>
    <scope>NUCLEOTIDE SEQUENCE [LARGE SCALE GENOMIC DNA]</scope>
    <source>
        <strain evidence="1 2">BD177</strain>
    </source>
</reference>
<evidence type="ECO:0000313" key="1">
    <source>
        <dbReference type="EMBL" id="QHS46247.1"/>
    </source>
</evidence>
<organism evidence="1 2">
    <name type="scientific">Klebsiella michiganensis</name>
    <dbReference type="NCBI Taxonomy" id="1134687"/>
    <lineage>
        <taxon>Bacteria</taxon>
        <taxon>Pseudomonadati</taxon>
        <taxon>Pseudomonadota</taxon>
        <taxon>Gammaproteobacteria</taxon>
        <taxon>Enterobacterales</taxon>
        <taxon>Enterobacteriaceae</taxon>
        <taxon>Klebsiella/Raoultella group</taxon>
        <taxon>Klebsiella</taxon>
    </lineage>
</organism>
<dbReference type="Proteomes" id="UP000464389">
    <property type="component" value="Chromosome"/>
</dbReference>
<gene>
    <name evidence="1" type="ORF">GW952_11905</name>
</gene>
<name>A0A6P1UX50_9ENTR</name>
<sequence>MFSRDDLTISMYYSSSTESDTGNKLATMTVEIRSAENFGDAMQLTQLHCVTDKAKKKTYSVGKQSVANGSDPLLVAIEQHWRTETEVKAKDLLADVMDFMAGSVGPENTWVGQYGLKVFENEPLTDRLPESVLQADGGVAPAPTET</sequence>
<accession>A0A6P1UX50</accession>
<dbReference type="EMBL" id="CP048108">
    <property type="protein sequence ID" value="QHS46247.1"/>
    <property type="molecule type" value="Genomic_DNA"/>
</dbReference>
<dbReference type="RefSeq" id="WP_162121758.1">
    <property type="nucleotide sequence ID" value="NZ_CP048108.1"/>
</dbReference>
<proteinExistence type="predicted"/>
<evidence type="ECO:0000313" key="2">
    <source>
        <dbReference type="Proteomes" id="UP000464389"/>
    </source>
</evidence>